<dbReference type="PANTHER" id="PTHR45875:SF1">
    <property type="entry name" value="METHYLTRANSFERASE N6AMT1"/>
    <property type="match status" value="1"/>
</dbReference>
<dbReference type="Proteomes" id="UP000784294">
    <property type="component" value="Unassembled WGS sequence"/>
</dbReference>
<dbReference type="CDD" id="cd02440">
    <property type="entry name" value="AdoMet_MTases"/>
    <property type="match status" value="1"/>
</dbReference>
<dbReference type="PROSITE" id="PS00092">
    <property type="entry name" value="N6_MTASE"/>
    <property type="match status" value="1"/>
</dbReference>
<dbReference type="AlphaFoldDB" id="A0A448WHH1"/>
<evidence type="ECO:0008006" key="7">
    <source>
        <dbReference type="Google" id="ProtNLM"/>
    </source>
</evidence>
<dbReference type="GO" id="GO:0008757">
    <property type="term" value="F:S-adenosylmethionine-dependent methyltransferase activity"/>
    <property type="evidence" value="ECO:0007669"/>
    <property type="project" value="TreeGrafter"/>
</dbReference>
<dbReference type="GO" id="GO:0032259">
    <property type="term" value="P:methylation"/>
    <property type="evidence" value="ECO:0007669"/>
    <property type="project" value="UniProtKB-KW"/>
</dbReference>
<keyword evidence="3" id="KW-0808">Transferase</keyword>
<organism evidence="5 6">
    <name type="scientific">Protopolystoma xenopodis</name>
    <dbReference type="NCBI Taxonomy" id="117903"/>
    <lineage>
        <taxon>Eukaryota</taxon>
        <taxon>Metazoa</taxon>
        <taxon>Spiralia</taxon>
        <taxon>Lophotrochozoa</taxon>
        <taxon>Platyhelminthes</taxon>
        <taxon>Monogenea</taxon>
        <taxon>Polyopisthocotylea</taxon>
        <taxon>Polystomatidea</taxon>
        <taxon>Polystomatidae</taxon>
        <taxon>Protopolystoma</taxon>
    </lineage>
</organism>
<dbReference type="SUPFAM" id="SSF53335">
    <property type="entry name" value="S-adenosyl-L-methionine-dependent methyltransferases"/>
    <property type="match status" value="1"/>
</dbReference>
<evidence type="ECO:0000256" key="3">
    <source>
        <dbReference type="ARBA" id="ARBA00022679"/>
    </source>
</evidence>
<dbReference type="GO" id="GO:0003676">
    <property type="term" value="F:nucleic acid binding"/>
    <property type="evidence" value="ECO:0007669"/>
    <property type="project" value="InterPro"/>
</dbReference>
<keyword evidence="6" id="KW-1185">Reference proteome</keyword>
<evidence type="ECO:0000256" key="1">
    <source>
        <dbReference type="ARBA" id="ARBA00006149"/>
    </source>
</evidence>
<evidence type="ECO:0000313" key="6">
    <source>
        <dbReference type="Proteomes" id="UP000784294"/>
    </source>
</evidence>
<dbReference type="GO" id="GO:0035657">
    <property type="term" value="C:eRF1 methyltransferase complex"/>
    <property type="evidence" value="ECO:0007669"/>
    <property type="project" value="TreeGrafter"/>
</dbReference>
<comment type="caution">
    <text evidence="5">The sequence shown here is derived from an EMBL/GenBank/DDBJ whole genome shotgun (WGS) entry which is preliminary data.</text>
</comment>
<dbReference type="GO" id="GO:0008276">
    <property type="term" value="F:protein methyltransferase activity"/>
    <property type="evidence" value="ECO:0007669"/>
    <property type="project" value="TreeGrafter"/>
</dbReference>
<reference evidence="5" key="1">
    <citation type="submission" date="2018-11" db="EMBL/GenBank/DDBJ databases">
        <authorList>
            <consortium name="Pathogen Informatics"/>
        </authorList>
    </citation>
    <scope>NUCLEOTIDE SEQUENCE</scope>
</reference>
<dbReference type="Gene3D" id="3.40.50.150">
    <property type="entry name" value="Vaccinia Virus protein VP39"/>
    <property type="match status" value="1"/>
</dbReference>
<keyword evidence="4" id="KW-0949">S-adenosyl-L-methionine</keyword>
<dbReference type="InterPro" id="IPR029063">
    <property type="entry name" value="SAM-dependent_MTases_sf"/>
</dbReference>
<protein>
    <recommendedName>
        <fullName evidence="7">Methyltransferase small domain-containing protein</fullName>
    </recommendedName>
</protein>
<evidence type="ECO:0000256" key="2">
    <source>
        <dbReference type="ARBA" id="ARBA00022603"/>
    </source>
</evidence>
<dbReference type="InterPro" id="IPR002052">
    <property type="entry name" value="DNA_methylase_N6_adenine_CS"/>
</dbReference>
<keyword evidence="2" id="KW-0489">Methyltransferase</keyword>
<dbReference type="OrthoDB" id="406152at2759"/>
<comment type="similarity">
    <text evidence="1">Belongs to the eukaryotic/archaeal PrmC-related family.</text>
</comment>
<gene>
    <name evidence="5" type="ORF">PXEA_LOCUS5268</name>
</gene>
<dbReference type="EMBL" id="CAAALY010012992">
    <property type="protein sequence ID" value="VEL11828.1"/>
    <property type="molecule type" value="Genomic_DNA"/>
</dbReference>
<name>A0A448WHH1_9PLAT</name>
<dbReference type="InterPro" id="IPR052190">
    <property type="entry name" value="Euk-Arch_PrmC-MTase"/>
</dbReference>
<sequence length="232" mass="25566">MLTTPDTRVLLSHDHPTLYPPSADSFLFLDALESELDFIRKNVNPSVTIEFGCGSGIISTFLALHLGRLNYYFCTDISPQSCLACNDVFSHNIGTPIRNCIQDSICCNLADPLLTRLGGSVDLILFNPPYVSTPIDEFEQARHNYSTAWAGGPKGRKVIDAFLPQAAALISPSGCIYLLLSELENDPLDVHASFKDISSGRLSDVKLVTKRRALNEVLSVYRYCNAYTLKST</sequence>
<dbReference type="PANTHER" id="PTHR45875">
    <property type="entry name" value="METHYLTRANSFERASE N6AMT1"/>
    <property type="match status" value="1"/>
</dbReference>
<evidence type="ECO:0000313" key="5">
    <source>
        <dbReference type="EMBL" id="VEL11828.1"/>
    </source>
</evidence>
<accession>A0A448WHH1</accession>
<proteinExistence type="inferred from homology"/>
<evidence type="ECO:0000256" key="4">
    <source>
        <dbReference type="ARBA" id="ARBA00022691"/>
    </source>
</evidence>